<accession>A0A072NVP7</accession>
<organism evidence="4 5">
    <name type="scientific">Exophiala aquamarina CBS 119918</name>
    <dbReference type="NCBI Taxonomy" id="1182545"/>
    <lineage>
        <taxon>Eukaryota</taxon>
        <taxon>Fungi</taxon>
        <taxon>Dikarya</taxon>
        <taxon>Ascomycota</taxon>
        <taxon>Pezizomycotina</taxon>
        <taxon>Eurotiomycetes</taxon>
        <taxon>Chaetothyriomycetidae</taxon>
        <taxon>Chaetothyriales</taxon>
        <taxon>Herpotrichiellaceae</taxon>
        <taxon>Exophiala</taxon>
    </lineage>
</organism>
<keyword evidence="1" id="KW-0539">Nucleus</keyword>
<evidence type="ECO:0000313" key="4">
    <source>
        <dbReference type="EMBL" id="KEF51108.1"/>
    </source>
</evidence>
<dbReference type="EMBL" id="AMGV01000028">
    <property type="protein sequence ID" value="KEF51108.1"/>
    <property type="molecule type" value="Genomic_DNA"/>
</dbReference>
<dbReference type="GO" id="GO:0008270">
    <property type="term" value="F:zinc ion binding"/>
    <property type="evidence" value="ECO:0007669"/>
    <property type="project" value="InterPro"/>
</dbReference>
<evidence type="ECO:0000256" key="2">
    <source>
        <dbReference type="SAM" id="MobiDB-lite"/>
    </source>
</evidence>
<protein>
    <recommendedName>
        <fullName evidence="3">Xylanolytic transcriptional activator regulatory domain-containing protein</fullName>
    </recommendedName>
</protein>
<dbReference type="InterPro" id="IPR053181">
    <property type="entry name" value="EcdB-like_regulator"/>
</dbReference>
<dbReference type="GeneID" id="25287725"/>
<dbReference type="Proteomes" id="UP000027920">
    <property type="component" value="Unassembled WGS sequence"/>
</dbReference>
<dbReference type="HOGENOM" id="CLU_014025_0_0_1"/>
<dbReference type="InterPro" id="IPR007219">
    <property type="entry name" value="XnlR_reg_dom"/>
</dbReference>
<dbReference type="RefSeq" id="XP_013253698.1">
    <property type="nucleotide sequence ID" value="XM_013398244.1"/>
</dbReference>
<feature type="compositionally biased region" description="Polar residues" evidence="2">
    <location>
        <begin position="13"/>
        <end position="22"/>
    </location>
</feature>
<gene>
    <name evidence="4" type="ORF">A1O9_12831</name>
</gene>
<reference evidence="4 5" key="1">
    <citation type="submission" date="2013-03" db="EMBL/GenBank/DDBJ databases">
        <title>The Genome Sequence of Exophiala aquamarina CBS 119918.</title>
        <authorList>
            <consortium name="The Broad Institute Genomics Platform"/>
            <person name="Cuomo C."/>
            <person name="de Hoog S."/>
            <person name="Gorbushina A."/>
            <person name="Walker B."/>
            <person name="Young S.K."/>
            <person name="Zeng Q."/>
            <person name="Gargeya S."/>
            <person name="Fitzgerald M."/>
            <person name="Haas B."/>
            <person name="Abouelleil A."/>
            <person name="Allen A.W."/>
            <person name="Alvarado L."/>
            <person name="Arachchi H.M."/>
            <person name="Berlin A.M."/>
            <person name="Chapman S.B."/>
            <person name="Gainer-Dewar J."/>
            <person name="Goldberg J."/>
            <person name="Griggs A."/>
            <person name="Gujja S."/>
            <person name="Hansen M."/>
            <person name="Howarth C."/>
            <person name="Imamovic A."/>
            <person name="Ireland A."/>
            <person name="Larimer J."/>
            <person name="McCowan C."/>
            <person name="Murphy C."/>
            <person name="Pearson M."/>
            <person name="Poon T.W."/>
            <person name="Priest M."/>
            <person name="Roberts A."/>
            <person name="Saif S."/>
            <person name="Shea T."/>
            <person name="Sisk P."/>
            <person name="Sykes S."/>
            <person name="Wortman J."/>
            <person name="Nusbaum C."/>
            <person name="Birren B."/>
        </authorList>
    </citation>
    <scope>NUCLEOTIDE SEQUENCE [LARGE SCALE GENOMIC DNA]</scope>
    <source>
        <strain evidence="4 5">CBS 119918</strain>
    </source>
</reference>
<sequence>MKRVEFKLDHLSTRAQLETSSESDPDRLDPSHVLQDSPSHPESVPSSRSVLSPQTNLSRHPLSLPDDNLVISFSAHQTVHWRGVRQCLPRELVDIVSRVDSTYPTRLEFERPPLNATIHPDINTHFGDWLATLSISCVKVLSNAYFDTFNRVYPFIDRDHYFSNTLAVVVREGFGYDMETCLVLNVMTLGCMALKAYQEGEFDTPHYVALPPLAIQTIDEAVSGLSFFNEARRRVGFCLCDRSIQSCQYYLTSAVFFAQTMRPVDQWMMTTRAATSCIAFWRCPPEPYDEWTIDIYSRLFWSAILLETIIVQELELPPSSFKEWEDVVPLPKFTAFSYMNKPLSRNPDDSYYHYHFLAQIAHRIILSRIREELFYVHPSPALADELRHQLEQWSANLPDTLKYTDENPNQGFKSPADAVVVALLYTRYRVSIFHLGRPFLYKAIQSPATVTEKDLLLCKEALQHAMDWPLTWEICAKMKNFMPLKYFASGQMFGQLLIFHAFKNSPDPRLRQALPTGYELWCTKMLRFISEFADSSPTIGADFEILSILYQLSGKG</sequence>
<dbReference type="PANTHER" id="PTHR47785:SF6">
    <property type="entry name" value="ZN(II)2CYS6 TRANSCRIPTION FACTOR (EUROFUNG)"/>
    <property type="match status" value="1"/>
</dbReference>
<dbReference type="Pfam" id="PF04082">
    <property type="entry name" value="Fungal_trans"/>
    <property type="match status" value="1"/>
</dbReference>
<proteinExistence type="predicted"/>
<dbReference type="CDD" id="cd12148">
    <property type="entry name" value="fungal_TF_MHR"/>
    <property type="match status" value="1"/>
</dbReference>
<feature type="domain" description="Xylanolytic transcriptional activator regulatory" evidence="3">
    <location>
        <begin position="144"/>
        <end position="381"/>
    </location>
</feature>
<evidence type="ECO:0000256" key="1">
    <source>
        <dbReference type="ARBA" id="ARBA00023242"/>
    </source>
</evidence>
<dbReference type="PANTHER" id="PTHR47785">
    <property type="entry name" value="ZN(II)2CYS6 TRANSCRIPTION FACTOR (EUROFUNG)-RELATED-RELATED"/>
    <property type="match status" value="1"/>
</dbReference>
<dbReference type="AlphaFoldDB" id="A0A072NVP7"/>
<feature type="compositionally biased region" description="Basic and acidic residues" evidence="2">
    <location>
        <begin position="1"/>
        <end position="12"/>
    </location>
</feature>
<keyword evidence="5" id="KW-1185">Reference proteome</keyword>
<dbReference type="VEuPathDB" id="FungiDB:A1O9_12831"/>
<dbReference type="GO" id="GO:0006351">
    <property type="term" value="P:DNA-templated transcription"/>
    <property type="evidence" value="ECO:0007669"/>
    <property type="project" value="InterPro"/>
</dbReference>
<feature type="region of interest" description="Disordered" evidence="2">
    <location>
        <begin position="1"/>
        <end position="57"/>
    </location>
</feature>
<comment type="caution">
    <text evidence="4">The sequence shown here is derived from an EMBL/GenBank/DDBJ whole genome shotgun (WGS) entry which is preliminary data.</text>
</comment>
<dbReference type="STRING" id="1182545.A0A072NVP7"/>
<dbReference type="OrthoDB" id="6133115at2759"/>
<name>A0A072NVP7_9EURO</name>
<dbReference type="GO" id="GO:0003677">
    <property type="term" value="F:DNA binding"/>
    <property type="evidence" value="ECO:0007669"/>
    <property type="project" value="InterPro"/>
</dbReference>
<evidence type="ECO:0000259" key="3">
    <source>
        <dbReference type="Pfam" id="PF04082"/>
    </source>
</evidence>
<evidence type="ECO:0000313" key="5">
    <source>
        <dbReference type="Proteomes" id="UP000027920"/>
    </source>
</evidence>
<feature type="compositionally biased region" description="Polar residues" evidence="2">
    <location>
        <begin position="34"/>
        <end position="57"/>
    </location>
</feature>